<dbReference type="GO" id="GO:0000287">
    <property type="term" value="F:magnesium ion binding"/>
    <property type="evidence" value="ECO:0007669"/>
    <property type="project" value="UniProtKB-UniRule"/>
</dbReference>
<evidence type="ECO:0000256" key="17">
    <source>
        <dbReference type="SAM" id="MobiDB-lite"/>
    </source>
</evidence>
<comment type="subunit">
    <text evidence="16">Component of the RNA degradosome, which is a multiprotein complex involved in RNA processing and mRNA degradation. Within the RNA degradosome, RNase E assembles into a homotetramer formed by a dimer of dimers.</text>
</comment>
<proteinExistence type="inferred from homology"/>
<dbReference type="PANTHER" id="PTHR30001:SF1">
    <property type="entry name" value="RIBONUCLEASE E_G-LIKE PROTEIN, CHLOROPLASTIC"/>
    <property type="match status" value="1"/>
</dbReference>
<evidence type="ECO:0000256" key="8">
    <source>
        <dbReference type="ARBA" id="ARBA00022723"/>
    </source>
</evidence>
<comment type="subcellular location">
    <subcellularLocation>
        <location evidence="16">Cytoplasm</location>
    </subcellularLocation>
    <subcellularLocation>
        <location evidence="16">Cell inner membrane</location>
        <topology evidence="16">Peripheral membrane protein</topology>
        <orientation evidence="16">Cytoplasmic side</orientation>
    </subcellularLocation>
</comment>
<evidence type="ECO:0000256" key="10">
    <source>
        <dbReference type="ARBA" id="ARBA00022759"/>
    </source>
</evidence>
<dbReference type="Proteomes" id="UP000232062">
    <property type="component" value="Unassembled WGS sequence"/>
</dbReference>
<keyword evidence="4 16" id="KW-0997">Cell inner membrane</keyword>
<keyword evidence="12 16" id="KW-0862">Zinc</keyword>
<dbReference type="CDD" id="cd04453">
    <property type="entry name" value="S1_RNase_E"/>
    <property type="match status" value="1"/>
</dbReference>
<comment type="cofactor">
    <cofactor evidence="16">
        <name>Mg(2+)</name>
        <dbReference type="ChEBI" id="CHEBI:18420"/>
    </cofactor>
    <text evidence="16">Binds 1 Mg(2+) ion per subunit.</text>
</comment>
<comment type="similarity">
    <text evidence="1">Belongs to the RNase E/G family. RNase G subfamily.</text>
</comment>
<comment type="function">
    <text evidence="16">Endoribonuclease that plays a central role in RNA processing and decay. Required for the maturation of 5S and 16S rRNAs and the majority of tRNAs. Also involved in the degradation of most mRNAs.</text>
</comment>
<dbReference type="Gene3D" id="3.40.1260.20">
    <property type="entry name" value="Ribonuclease E, catalytic domain"/>
    <property type="match status" value="1"/>
</dbReference>
<feature type="binding site" evidence="16">
    <location>
        <position position="346"/>
    </location>
    <ligand>
        <name>Mg(2+)</name>
        <dbReference type="ChEBI" id="CHEBI:18420"/>
        <note>catalytic</note>
    </ligand>
</feature>
<evidence type="ECO:0000256" key="5">
    <source>
        <dbReference type="ARBA" id="ARBA00022552"/>
    </source>
</evidence>
<dbReference type="GO" id="GO:0009898">
    <property type="term" value="C:cytoplasmic side of plasma membrane"/>
    <property type="evidence" value="ECO:0007669"/>
    <property type="project" value="UniProtKB-UniRule"/>
</dbReference>
<feature type="binding site" evidence="16">
    <location>
        <position position="407"/>
    </location>
    <ligand>
        <name>Zn(2+)</name>
        <dbReference type="ChEBI" id="CHEBI:29105"/>
        <note>ligand shared between dimeric partners</note>
    </ligand>
</feature>
<evidence type="ECO:0000256" key="3">
    <source>
        <dbReference type="ARBA" id="ARBA00022490"/>
    </source>
</evidence>
<evidence type="ECO:0000256" key="15">
    <source>
        <dbReference type="ARBA" id="ARBA00023136"/>
    </source>
</evidence>
<feature type="compositionally biased region" description="Low complexity" evidence="17">
    <location>
        <begin position="771"/>
        <end position="783"/>
    </location>
</feature>
<keyword evidence="5 16" id="KW-0698">rRNA processing</keyword>
<feature type="binding site" evidence="16">
    <location>
        <position position="404"/>
    </location>
    <ligand>
        <name>Zn(2+)</name>
        <dbReference type="ChEBI" id="CHEBI:29105"/>
        <note>ligand shared between dimeric partners</note>
    </ligand>
</feature>
<dbReference type="InterPro" id="IPR004659">
    <property type="entry name" value="RNase_E/G"/>
</dbReference>
<evidence type="ECO:0000256" key="7">
    <source>
        <dbReference type="ARBA" id="ARBA00022722"/>
    </source>
</evidence>
<dbReference type="Pfam" id="PF12111">
    <property type="entry name" value="PNPase_C"/>
    <property type="match status" value="1"/>
</dbReference>
<dbReference type="InterPro" id="IPR019307">
    <property type="entry name" value="RNA-bd_AU-1/RNase_E/G"/>
</dbReference>
<dbReference type="OrthoDB" id="9804278at2"/>
<evidence type="ECO:0000313" key="19">
    <source>
        <dbReference type="EMBL" id="PJZ04322.1"/>
    </source>
</evidence>
<keyword evidence="7 16" id="KW-0540">Nuclease</keyword>
<feature type="region of interest" description="Required for zinc-mediated homotetramerization and catalytic activity" evidence="16">
    <location>
        <begin position="404"/>
        <end position="407"/>
    </location>
</feature>
<dbReference type="GO" id="GO:0008033">
    <property type="term" value="P:tRNA processing"/>
    <property type="evidence" value="ECO:0007669"/>
    <property type="project" value="UniProtKB-UniRule"/>
</dbReference>
<evidence type="ECO:0000259" key="18">
    <source>
        <dbReference type="PROSITE" id="PS50126"/>
    </source>
</evidence>
<dbReference type="STRING" id="1076549.HA45_09630"/>
<dbReference type="InterPro" id="IPR003029">
    <property type="entry name" value="S1_domain"/>
</dbReference>
<dbReference type="GO" id="GO:0006402">
    <property type="term" value="P:mRNA catabolic process"/>
    <property type="evidence" value="ECO:0007669"/>
    <property type="project" value="UniProtKB-UniRule"/>
</dbReference>
<keyword evidence="10 16" id="KW-0255">Endonuclease</keyword>
<dbReference type="NCBIfam" id="NF008074">
    <property type="entry name" value="PRK10811.1"/>
    <property type="match status" value="1"/>
</dbReference>
<feature type="compositionally biased region" description="Low complexity" evidence="17">
    <location>
        <begin position="1069"/>
        <end position="1078"/>
    </location>
</feature>
<dbReference type="GO" id="GO:0019843">
    <property type="term" value="F:rRNA binding"/>
    <property type="evidence" value="ECO:0007669"/>
    <property type="project" value="UniProtKB-KW"/>
</dbReference>
<keyword evidence="3 16" id="KW-0963">Cytoplasm</keyword>
<dbReference type="FunFam" id="2.40.50.140:FF:000040">
    <property type="entry name" value="Ribonuclease E"/>
    <property type="match status" value="1"/>
</dbReference>
<keyword evidence="20" id="KW-1185">Reference proteome</keyword>
<comment type="cofactor">
    <cofactor evidence="16">
        <name>Zn(2+)</name>
        <dbReference type="ChEBI" id="CHEBI:29105"/>
    </cofactor>
    <text evidence="16">Binds 2 Zn(2+) ions per homotetramer.</text>
</comment>
<dbReference type="GO" id="GO:0005737">
    <property type="term" value="C:cytoplasm"/>
    <property type="evidence" value="ECO:0007669"/>
    <property type="project" value="UniProtKB-SubCell"/>
</dbReference>
<evidence type="ECO:0000256" key="12">
    <source>
        <dbReference type="ARBA" id="ARBA00022833"/>
    </source>
</evidence>
<comment type="caution">
    <text evidence="19">The sequence shown here is derived from an EMBL/GenBank/DDBJ whole genome shotgun (WGS) entry which is preliminary data.</text>
</comment>
<name>A0A2M9W9Y7_9GAMM</name>
<dbReference type="SMART" id="SM00316">
    <property type="entry name" value="S1"/>
    <property type="match status" value="1"/>
</dbReference>
<accession>A0A2M9W9Y7</accession>
<dbReference type="Pfam" id="PF20833">
    <property type="entry name" value="RNase_E_G_Thio"/>
    <property type="match status" value="1"/>
</dbReference>
<dbReference type="GO" id="GO:0006364">
    <property type="term" value="P:rRNA processing"/>
    <property type="evidence" value="ECO:0007669"/>
    <property type="project" value="UniProtKB-UniRule"/>
</dbReference>
<keyword evidence="11 16" id="KW-0378">Hydrolase</keyword>
<evidence type="ECO:0000313" key="20">
    <source>
        <dbReference type="Proteomes" id="UP000232062"/>
    </source>
</evidence>
<dbReference type="HAMAP" id="MF_00970">
    <property type="entry name" value="RNase_E"/>
    <property type="match status" value="1"/>
</dbReference>
<evidence type="ECO:0000256" key="6">
    <source>
        <dbReference type="ARBA" id="ARBA00022694"/>
    </source>
</evidence>
<feature type="domain" description="S1 motif" evidence="18">
    <location>
        <begin position="39"/>
        <end position="119"/>
    </location>
</feature>
<dbReference type="InterPro" id="IPR012340">
    <property type="entry name" value="NA-bd_OB-fold"/>
</dbReference>
<dbReference type="GO" id="GO:0008270">
    <property type="term" value="F:zinc ion binding"/>
    <property type="evidence" value="ECO:0007669"/>
    <property type="project" value="UniProtKB-UniRule"/>
</dbReference>
<dbReference type="InterPro" id="IPR021968">
    <property type="entry name" value="PNPase_C"/>
</dbReference>
<keyword evidence="15 16" id="KW-0472">Membrane</keyword>
<organism evidence="19 20">
    <name type="scientific">Pantoea rodasii</name>
    <dbReference type="NCBI Taxonomy" id="1076549"/>
    <lineage>
        <taxon>Bacteria</taxon>
        <taxon>Pseudomonadati</taxon>
        <taxon>Pseudomonadota</taxon>
        <taxon>Gammaproteobacteria</taxon>
        <taxon>Enterobacterales</taxon>
        <taxon>Erwiniaceae</taxon>
        <taxon>Pantoea</taxon>
    </lineage>
</organism>
<protein>
    <recommendedName>
        <fullName evidence="16">Ribonuclease E</fullName>
        <shortName evidence="16">RNase E</shortName>
        <ecNumber evidence="16">3.1.26.12</ecNumber>
    </recommendedName>
</protein>
<feature type="region of interest" description="Disordered" evidence="17">
    <location>
        <begin position="1068"/>
        <end position="1122"/>
    </location>
</feature>
<dbReference type="PROSITE" id="PS50126">
    <property type="entry name" value="S1"/>
    <property type="match status" value="1"/>
</dbReference>
<keyword evidence="6 16" id="KW-0819">tRNA processing</keyword>
<keyword evidence="13 16" id="KW-0460">Magnesium</keyword>
<dbReference type="Pfam" id="PF00575">
    <property type="entry name" value="S1"/>
    <property type="match status" value="1"/>
</dbReference>
<dbReference type="GO" id="GO:0000049">
    <property type="term" value="F:tRNA binding"/>
    <property type="evidence" value="ECO:0007669"/>
    <property type="project" value="UniProtKB-KW"/>
</dbReference>
<dbReference type="PANTHER" id="PTHR30001">
    <property type="entry name" value="RIBONUCLEASE"/>
    <property type="match status" value="1"/>
</dbReference>
<evidence type="ECO:0000256" key="4">
    <source>
        <dbReference type="ARBA" id="ARBA00022519"/>
    </source>
</evidence>
<keyword evidence="2 16" id="KW-1003">Cell membrane</keyword>
<evidence type="ECO:0000256" key="1">
    <source>
        <dbReference type="ARBA" id="ARBA00005663"/>
    </source>
</evidence>
<reference evidence="19 20" key="1">
    <citation type="submission" date="2017-11" db="EMBL/GenBank/DDBJ databases">
        <title>The genome sequence of Pantoea rodasii DSM 26611.</title>
        <authorList>
            <person name="Gao J."/>
            <person name="Mao X."/>
            <person name="Sun J."/>
        </authorList>
    </citation>
    <scope>NUCLEOTIDE SEQUENCE [LARGE SCALE GENOMIC DNA]</scope>
    <source>
        <strain evidence="19 20">DSM 26611</strain>
    </source>
</reference>
<keyword evidence="8 16" id="KW-0479">Metal-binding</keyword>
<evidence type="ECO:0000256" key="13">
    <source>
        <dbReference type="ARBA" id="ARBA00022842"/>
    </source>
</evidence>
<keyword evidence="14 16" id="KW-0694">RNA-binding</keyword>
<dbReference type="RefSeq" id="WP_100702791.1">
    <property type="nucleotide sequence ID" value="NZ_MLFP01000005.1"/>
</dbReference>
<feature type="compositionally biased region" description="Basic and acidic residues" evidence="17">
    <location>
        <begin position="622"/>
        <end position="722"/>
    </location>
</feature>
<feature type="region of interest" description="Disordered" evidence="17">
    <location>
        <begin position="592"/>
        <end position="855"/>
    </location>
</feature>
<evidence type="ECO:0000256" key="16">
    <source>
        <dbReference type="HAMAP-Rule" id="MF_00970"/>
    </source>
</evidence>
<evidence type="ECO:0000256" key="14">
    <source>
        <dbReference type="ARBA" id="ARBA00022884"/>
    </source>
</evidence>
<dbReference type="EC" id="3.1.26.12" evidence="16"/>
<comment type="catalytic activity">
    <reaction evidence="16">
        <text>Endonucleolytic cleavage of single-stranded RNA in A- and U-rich regions.</text>
        <dbReference type="EC" id="3.1.26.12"/>
    </reaction>
</comment>
<dbReference type="GO" id="GO:0008995">
    <property type="term" value="F:ribonuclease E activity"/>
    <property type="evidence" value="ECO:0007669"/>
    <property type="project" value="UniProtKB-EC"/>
</dbReference>
<dbReference type="InterPro" id="IPR028878">
    <property type="entry name" value="RNase_E"/>
</dbReference>
<evidence type="ECO:0000256" key="9">
    <source>
        <dbReference type="ARBA" id="ARBA00022730"/>
    </source>
</evidence>
<dbReference type="Gene3D" id="2.40.50.140">
    <property type="entry name" value="Nucleic acid-binding proteins"/>
    <property type="match status" value="1"/>
</dbReference>
<dbReference type="Pfam" id="PF10150">
    <property type="entry name" value="RNase_E_G"/>
    <property type="match status" value="1"/>
</dbReference>
<evidence type="ECO:0000256" key="11">
    <source>
        <dbReference type="ARBA" id="ARBA00022801"/>
    </source>
</evidence>
<feature type="compositionally biased region" description="Basic residues" evidence="17">
    <location>
        <begin position="818"/>
        <end position="836"/>
    </location>
</feature>
<feature type="binding site" evidence="16">
    <location>
        <position position="303"/>
    </location>
    <ligand>
        <name>Mg(2+)</name>
        <dbReference type="ChEBI" id="CHEBI:18420"/>
        <note>catalytic</note>
    </ligand>
</feature>
<gene>
    <name evidence="16" type="primary">rne</name>
    <name evidence="19" type="ORF">PRCB_16965</name>
</gene>
<dbReference type="EMBL" id="PIQI01000024">
    <property type="protein sequence ID" value="PJZ04322.1"/>
    <property type="molecule type" value="Genomic_DNA"/>
</dbReference>
<dbReference type="NCBIfam" id="TIGR00757">
    <property type="entry name" value="RNaseEG"/>
    <property type="match status" value="1"/>
</dbReference>
<comment type="similarity">
    <text evidence="16">Belongs to the RNase E/G family. RNase E subfamily.</text>
</comment>
<evidence type="ECO:0000256" key="2">
    <source>
        <dbReference type="ARBA" id="ARBA00022475"/>
    </source>
</evidence>
<keyword evidence="9 16" id="KW-0699">rRNA-binding</keyword>
<dbReference type="SUPFAM" id="SSF50249">
    <property type="entry name" value="Nucleic acid-binding proteins"/>
    <property type="match status" value="1"/>
</dbReference>
<dbReference type="FunFam" id="3.40.1260.20:FF:000002">
    <property type="entry name" value="Ribonuclease E"/>
    <property type="match status" value="1"/>
</dbReference>
<dbReference type="InterPro" id="IPR048583">
    <property type="entry name" value="RNase_E_G_thioredoxin-like"/>
</dbReference>
<sequence length="1122" mass="124715">MKRMLINASQQEELRVALVDGQRLYDLDIESPGHEQKKANIYKGKITRVEPSLEAAFVDYGAERHGFLPLKEISREYFPANYNAHGRPNIKEVLREGQEVIVQIDKEERGNKGAALTTFISLAGSYLVLMPNNPRAGGISRRIEGDDRTELKEALSALELPDGMGLIVRTAGVGKSAESLQWDLSFRLKHWEAIKKAAENRPAPFLIHQESNVIVRAFRDYLRQDIGEILIDNPKVLELARQHIAALGRPDFSSKIKLYTGEIPLFSHYQIESQIESAFQREVRLPSGGSIVIDSTEALTAIDINSARATRGGDIEETAFNTNLEAADEIARQLRLRDLGGLIVIDFIDMTPVRHQRAVENRLREAVRQDRARIQISHISRFGLLEMSRQRLSPSLGESSHHVCPRCSGTGTIRDNESLSLSILRLIEEEALKDNTKEVHAIVPVPVASYLLNEKRDAVSAIEKRQGGVRAIIVPNDQMETPHYSVLRVRKGEETQTLSYHLPKLHEAEMALPSEEESAERRRPEQPALAAFVMPDAPPAPVEVEQEIQPVAKAEAKPAASVAAPAVASTGFVARLLGGLKKLFAGDTPAATPVEAQPEVKAAEGENNQPRGDRRNNRRSNNRRDRTPRNGENAQGREGREPREARESREPRESRESREPREAREPRNDNQDNRRNKRQNEPRGERPALTDEQLQQRDEQQQQRREQRAERQRRRQEEKRNQQQDQKAAENPVQTDVVDENAVQEEERVQVLPRRKQRQLTQRIRVGDTGEVAAAIPAPAVSESAEESAQRQTFIEQPEVSNDEQDDNENRDSANMPRRSRRSPRHLRVSGQRRRRYRDERYPTQSAMPLESAAASPEMASGKVWITYPVAQAHDQFSSQETLNEMPDYSYQHDAVVEDVAVAAETLETVTAAPVEAEVVHQAEPQAHTEVPVVNTDDLAPVAAPVNQEPAVVSVVEQQVAEEIAAEAEPAIVEPATPAAVEPEVVNAAVEPEVVNATVEHEVVNEAVEIAEQAPIEAAPAVEAQVEEVLSAPVAAEAPVAPVTEPHAPVAARDTAVNSADTRWKHHATAPMTKAPAPAWEPETVRQSDWVRPPFDFEGRGSAGGHSATHLATAPATRPESV</sequence>
<dbReference type="AlphaFoldDB" id="A0A2M9W9Y7"/>
<keyword evidence="16" id="KW-0820">tRNA-binding</keyword>